<feature type="transmembrane region" description="Helical" evidence="1">
    <location>
        <begin position="125"/>
        <end position="149"/>
    </location>
</feature>
<dbReference type="RefSeq" id="WP_109350559.1">
    <property type="nucleotide sequence ID" value="NZ_BJUE01000039.1"/>
</dbReference>
<dbReference type="AlphaFoldDB" id="A0A2U3AA75"/>
<feature type="transmembrane region" description="Helical" evidence="1">
    <location>
        <begin position="93"/>
        <end position="113"/>
    </location>
</feature>
<protein>
    <submittedName>
        <fullName evidence="2">Uncharacterized protein</fullName>
    </submittedName>
</protein>
<evidence type="ECO:0000313" key="3">
    <source>
        <dbReference type="EMBL" id="TDR34524.1"/>
    </source>
</evidence>
<evidence type="ECO:0000313" key="4">
    <source>
        <dbReference type="Proteomes" id="UP000254330"/>
    </source>
</evidence>
<dbReference type="Proteomes" id="UP000294641">
    <property type="component" value="Unassembled WGS sequence"/>
</dbReference>
<organism evidence="2 4">
    <name type="scientific">Kurthia zopfii</name>
    <dbReference type="NCBI Taxonomy" id="1650"/>
    <lineage>
        <taxon>Bacteria</taxon>
        <taxon>Bacillati</taxon>
        <taxon>Bacillota</taxon>
        <taxon>Bacilli</taxon>
        <taxon>Bacillales</taxon>
        <taxon>Caryophanaceae</taxon>
        <taxon>Kurthia</taxon>
    </lineage>
</organism>
<feature type="transmembrane region" description="Helical" evidence="1">
    <location>
        <begin position="7"/>
        <end position="28"/>
    </location>
</feature>
<name>A0A2U3AA75_9BACL</name>
<feature type="transmembrane region" description="Helical" evidence="1">
    <location>
        <begin position="193"/>
        <end position="211"/>
    </location>
</feature>
<evidence type="ECO:0000256" key="1">
    <source>
        <dbReference type="SAM" id="Phobius"/>
    </source>
</evidence>
<keyword evidence="5" id="KW-1185">Reference proteome</keyword>
<sequence length="245" mass="28480">MNMNWKNIVFIILNLINLINIFLVVFNILPKETWWGTLFVLKVCGLMSILYFMDLFGNLRGSIFSGIILISNYLVFSNANLLPFVQKSDPYSFMLYLALACSWLSAIAISHAFTYSMPFLMRTVFSFIVVFYLLFFLVPIIALFMRFYIGQTEYFHFQTTVSGFLIITGFYIIYYFLLILAEGTWLVHYEKSWQFKMTTVFMILSGISIIVGFKVGFWQTSIVAFLIMISLIVVAKSKVRGEYKI</sequence>
<gene>
    <name evidence="3" type="ORF">DFR61_13826</name>
    <name evidence="2" type="ORF">NCTC10597_01698</name>
</gene>
<keyword evidence="1" id="KW-1133">Transmembrane helix</keyword>
<accession>A0A2U3AA75</accession>
<feature type="transmembrane region" description="Helical" evidence="1">
    <location>
        <begin position="217"/>
        <end position="235"/>
    </location>
</feature>
<evidence type="ECO:0000313" key="5">
    <source>
        <dbReference type="Proteomes" id="UP000294641"/>
    </source>
</evidence>
<feature type="transmembrane region" description="Helical" evidence="1">
    <location>
        <begin position="161"/>
        <end position="181"/>
    </location>
</feature>
<feature type="transmembrane region" description="Helical" evidence="1">
    <location>
        <begin position="34"/>
        <end position="56"/>
    </location>
</feature>
<dbReference type="Proteomes" id="UP000254330">
    <property type="component" value="Unassembled WGS sequence"/>
</dbReference>
<keyword evidence="1" id="KW-0472">Membrane</keyword>
<reference evidence="2 4" key="1">
    <citation type="submission" date="2018-06" db="EMBL/GenBank/DDBJ databases">
        <authorList>
            <consortium name="Pathogen Informatics"/>
            <person name="Doyle S."/>
        </authorList>
    </citation>
    <scope>NUCLEOTIDE SEQUENCE [LARGE SCALE GENOMIC DNA]</scope>
    <source>
        <strain evidence="2 4">NCTC10597</strain>
    </source>
</reference>
<evidence type="ECO:0000313" key="2">
    <source>
        <dbReference type="EMBL" id="STX09990.1"/>
    </source>
</evidence>
<reference evidence="3 5" key="2">
    <citation type="submission" date="2019-03" db="EMBL/GenBank/DDBJ databases">
        <title>Genomic Encyclopedia of Type Strains, Phase IV (KMG-IV): sequencing the most valuable type-strain genomes for metagenomic binning, comparative biology and taxonomic classification.</title>
        <authorList>
            <person name="Goeker M."/>
        </authorList>
    </citation>
    <scope>NUCLEOTIDE SEQUENCE [LARGE SCALE GENOMIC DNA]</scope>
    <source>
        <strain evidence="3 5">DSM 20580</strain>
    </source>
</reference>
<dbReference type="EMBL" id="UGNP01000001">
    <property type="protein sequence ID" value="STX09990.1"/>
    <property type="molecule type" value="Genomic_DNA"/>
</dbReference>
<proteinExistence type="predicted"/>
<dbReference type="EMBL" id="SNZG01000038">
    <property type="protein sequence ID" value="TDR34524.1"/>
    <property type="molecule type" value="Genomic_DNA"/>
</dbReference>
<dbReference type="OrthoDB" id="10005413at2"/>
<keyword evidence="1" id="KW-0812">Transmembrane</keyword>
<comment type="caution">
    <text evidence="2">The sequence shown here is derived from an EMBL/GenBank/DDBJ whole genome shotgun (WGS) entry which is preliminary data.</text>
</comment>
<feature type="transmembrane region" description="Helical" evidence="1">
    <location>
        <begin position="63"/>
        <end position="81"/>
    </location>
</feature>